<keyword evidence="4" id="KW-1185">Reference proteome</keyword>
<gene>
    <name evidence="3" type="ORF">G4Z02_06560</name>
</gene>
<dbReference type="GO" id="GO:0005737">
    <property type="term" value="C:cytoplasm"/>
    <property type="evidence" value="ECO:0007669"/>
    <property type="project" value="TreeGrafter"/>
</dbReference>
<keyword evidence="1 3" id="KW-0436">Ligase</keyword>
<dbReference type="PANTHER" id="PTHR12835">
    <property type="entry name" value="BIOTIN PROTEIN LIGASE"/>
    <property type="match status" value="1"/>
</dbReference>
<organism evidence="3 4">
    <name type="scientific">Candidatus Xianfuyuplasma coldseepsis</name>
    <dbReference type="NCBI Taxonomy" id="2782163"/>
    <lineage>
        <taxon>Bacteria</taxon>
        <taxon>Bacillati</taxon>
        <taxon>Mycoplasmatota</taxon>
        <taxon>Mollicutes</taxon>
        <taxon>Candidatus Izemoplasmatales</taxon>
        <taxon>Candidatus Izemoplasmataceae</taxon>
        <taxon>Candidatus Xianfuyuplasma</taxon>
    </lineage>
</organism>
<evidence type="ECO:0000313" key="3">
    <source>
        <dbReference type="EMBL" id="QMS85430.1"/>
    </source>
</evidence>
<dbReference type="Gene3D" id="3.30.930.10">
    <property type="entry name" value="Bira Bifunctional Protein, Domain 2"/>
    <property type="match status" value="1"/>
</dbReference>
<dbReference type="NCBIfam" id="TIGR00121">
    <property type="entry name" value="birA_ligase"/>
    <property type="match status" value="1"/>
</dbReference>
<dbReference type="AlphaFoldDB" id="A0A7L7KRH7"/>
<dbReference type="InterPro" id="IPR004408">
    <property type="entry name" value="Biotin_CoA_COase_ligase"/>
</dbReference>
<dbReference type="Proteomes" id="UP000514720">
    <property type="component" value="Chromosome"/>
</dbReference>
<sequence length="232" mass="26547">MMIGNKVCFFQTIDSTNTFMKQHISDYKHGDMLCARIQTAGRGRRDRTWVSTDGNLHTSFLLDTTIQEYQPFEVVMRSSIAVVQMLQQFDVDAMIKYPNDIIVKRHKIAGMLIEKVDNYIIVGLGVNVSFGNTDMYQFHPSSILLETGRFVDYRDVLSSFIDAFNALASSSHEDITQRYKEYSYVIDKYVHIDGQEVLVKDITSAGELLVERDDNTIITLTPNEVSLSNQYE</sequence>
<dbReference type="EMBL" id="CP048914">
    <property type="protein sequence ID" value="QMS85430.1"/>
    <property type="molecule type" value="Genomic_DNA"/>
</dbReference>
<dbReference type="PANTHER" id="PTHR12835:SF5">
    <property type="entry name" value="BIOTIN--PROTEIN LIGASE"/>
    <property type="match status" value="1"/>
</dbReference>
<feature type="domain" description="BPL/LPL catalytic" evidence="2">
    <location>
        <begin position="2"/>
        <end position="172"/>
    </location>
</feature>
<dbReference type="CDD" id="cd16442">
    <property type="entry name" value="BPL"/>
    <property type="match status" value="1"/>
</dbReference>
<evidence type="ECO:0000256" key="1">
    <source>
        <dbReference type="ARBA" id="ARBA00022598"/>
    </source>
</evidence>
<accession>A0A7L7KRH7</accession>
<evidence type="ECO:0000259" key="2">
    <source>
        <dbReference type="PROSITE" id="PS51733"/>
    </source>
</evidence>
<name>A0A7L7KRH7_9MOLU</name>
<evidence type="ECO:0000313" key="4">
    <source>
        <dbReference type="Proteomes" id="UP000514720"/>
    </source>
</evidence>
<dbReference type="InterPro" id="IPR045864">
    <property type="entry name" value="aa-tRNA-synth_II/BPL/LPL"/>
</dbReference>
<reference evidence="3 4" key="1">
    <citation type="submission" date="2020-02" db="EMBL/GenBank/DDBJ databases">
        <authorList>
            <person name="Zheng R.K."/>
            <person name="Sun C.M."/>
        </authorList>
    </citation>
    <scope>NUCLEOTIDE SEQUENCE [LARGE SCALE GENOMIC DNA]</scope>
    <source>
        <strain evidence="4">zrk13</strain>
    </source>
</reference>
<protein>
    <submittedName>
        <fullName evidence="3">Biotin--[acetyl-CoA-carboxylase] ligase</fullName>
        <ecNumber evidence="3">6.3.4.15</ecNumber>
    </submittedName>
</protein>
<dbReference type="EC" id="6.3.4.15" evidence="3"/>
<dbReference type="KEGG" id="xcl:G4Z02_06560"/>
<dbReference type="RefSeq" id="WP_258877224.1">
    <property type="nucleotide sequence ID" value="NZ_CP048914.1"/>
</dbReference>
<dbReference type="Pfam" id="PF03099">
    <property type="entry name" value="BPL_LplA_LipB"/>
    <property type="match status" value="1"/>
</dbReference>
<proteinExistence type="predicted"/>
<dbReference type="PROSITE" id="PS51733">
    <property type="entry name" value="BPL_LPL_CATALYTIC"/>
    <property type="match status" value="1"/>
</dbReference>
<dbReference type="SUPFAM" id="SSF55681">
    <property type="entry name" value="Class II aaRS and biotin synthetases"/>
    <property type="match status" value="1"/>
</dbReference>
<dbReference type="InterPro" id="IPR004143">
    <property type="entry name" value="BPL_LPL_catalytic"/>
</dbReference>
<dbReference type="GO" id="GO:0004077">
    <property type="term" value="F:biotin--[biotin carboxyl-carrier protein] ligase activity"/>
    <property type="evidence" value="ECO:0007669"/>
    <property type="project" value="UniProtKB-EC"/>
</dbReference>